<dbReference type="RefSeq" id="WP_114208501.1">
    <property type="nucleotide sequence ID" value="NZ_CP030840.1"/>
</dbReference>
<dbReference type="Gene3D" id="3.90.25.10">
    <property type="entry name" value="UDP-galactose 4-epimerase, domain 1"/>
    <property type="match status" value="1"/>
</dbReference>
<feature type="domain" description="NAD(P)-binding" evidence="1">
    <location>
        <begin position="6"/>
        <end position="185"/>
    </location>
</feature>
<dbReference type="EMBL" id="CP030840">
    <property type="protein sequence ID" value="AXC13536.1"/>
    <property type="molecule type" value="Genomic_DNA"/>
</dbReference>
<dbReference type="InterPro" id="IPR016040">
    <property type="entry name" value="NAD(P)-bd_dom"/>
</dbReference>
<dbReference type="SUPFAM" id="SSF51735">
    <property type="entry name" value="NAD(P)-binding Rossmann-fold domains"/>
    <property type="match status" value="1"/>
</dbReference>
<dbReference type="PANTHER" id="PTHR47129">
    <property type="entry name" value="QUINONE OXIDOREDUCTASE 2"/>
    <property type="match status" value="1"/>
</dbReference>
<dbReference type="OrthoDB" id="152510at2"/>
<evidence type="ECO:0000313" key="3">
    <source>
        <dbReference type="Proteomes" id="UP000253606"/>
    </source>
</evidence>
<evidence type="ECO:0000259" key="1">
    <source>
        <dbReference type="Pfam" id="PF13460"/>
    </source>
</evidence>
<dbReference type="InterPro" id="IPR052718">
    <property type="entry name" value="NmrA-type_oxidoreductase"/>
</dbReference>
<dbReference type="Gene3D" id="3.40.50.720">
    <property type="entry name" value="NAD(P)-binding Rossmann-like Domain"/>
    <property type="match status" value="1"/>
</dbReference>
<dbReference type="AlphaFoldDB" id="A0A2Z5G4T5"/>
<reference evidence="2 3" key="1">
    <citation type="journal article" date="2018" name="Front. Microbiol.">
        <title>Hydrolytic Capabilities as a Key to Environmental Success: Chitinolytic and Cellulolytic Acidobacteria From Acidic Sub-arctic Soils and Boreal Peatlands.</title>
        <authorList>
            <person name="Belova S.E."/>
            <person name="Ravin N.V."/>
            <person name="Pankratov T.A."/>
            <person name="Rakitin A.L."/>
            <person name="Ivanova A.A."/>
            <person name="Beletsky A.V."/>
            <person name="Mardanov A.V."/>
            <person name="Sinninghe Damste J.S."/>
            <person name="Dedysh S.N."/>
        </authorList>
    </citation>
    <scope>NUCLEOTIDE SEQUENCE [LARGE SCALE GENOMIC DNA]</scope>
    <source>
        <strain evidence="2 3">SBC82</strain>
    </source>
</reference>
<sequence length="289" mass="31048">MIAVTGANGNLGKLVVNGLLKTIPANQIVAAVRDPEKSGDLRDLGVEVRKADYDHSETLAEALKGVEKLLLVSAVVPGERFRQHKAVIDAARQAGVKLVAYTSMLRADNSTMLLAAEHKQTEEYLKKSGITFVLLRNGWYLENHTGALGPALTHGSIMGCAGEGRFASASRADYAGAAVTVLTQPGHENKTYELAGDHSFSMYEFAEEVSKQADRSVAYNNVTAAEYEAALLSFGLPQMIVDVVIDADSKSSKGELDSSSRDLSKLIGRDTTTFSQAIKFALQSLINKE</sequence>
<dbReference type="InterPro" id="IPR036291">
    <property type="entry name" value="NAD(P)-bd_dom_sf"/>
</dbReference>
<dbReference type="KEGG" id="abas:ACPOL_4261"/>
<dbReference type="Pfam" id="PF13460">
    <property type="entry name" value="NAD_binding_10"/>
    <property type="match status" value="1"/>
</dbReference>
<name>A0A2Z5G4T5_9BACT</name>
<accession>A0A2Z5G4T5</accession>
<keyword evidence="3" id="KW-1185">Reference proteome</keyword>
<dbReference type="Proteomes" id="UP000253606">
    <property type="component" value="Chromosome"/>
</dbReference>
<dbReference type="CDD" id="cd05269">
    <property type="entry name" value="TMR_SDR_a"/>
    <property type="match status" value="1"/>
</dbReference>
<evidence type="ECO:0000313" key="2">
    <source>
        <dbReference type="EMBL" id="AXC13536.1"/>
    </source>
</evidence>
<organism evidence="2 3">
    <name type="scientific">Acidisarcina polymorpha</name>
    <dbReference type="NCBI Taxonomy" id="2211140"/>
    <lineage>
        <taxon>Bacteria</taxon>
        <taxon>Pseudomonadati</taxon>
        <taxon>Acidobacteriota</taxon>
        <taxon>Terriglobia</taxon>
        <taxon>Terriglobales</taxon>
        <taxon>Acidobacteriaceae</taxon>
        <taxon>Acidisarcina</taxon>
    </lineage>
</organism>
<protein>
    <submittedName>
        <fullName evidence="2">NADPH:quinone oxidoreductase 2</fullName>
    </submittedName>
</protein>
<gene>
    <name evidence="2" type="ORF">ACPOL_4261</name>
</gene>
<proteinExistence type="predicted"/>
<dbReference type="PANTHER" id="PTHR47129:SF1">
    <property type="entry name" value="NMRA-LIKE DOMAIN-CONTAINING PROTEIN"/>
    <property type="match status" value="1"/>
</dbReference>